<protein>
    <submittedName>
        <fullName evidence="1">Uncharacterized protein</fullName>
    </submittedName>
</protein>
<organism evidence="1">
    <name type="scientific">Lygus hesperus</name>
    <name type="common">Western plant bug</name>
    <dbReference type="NCBI Taxonomy" id="30085"/>
    <lineage>
        <taxon>Eukaryota</taxon>
        <taxon>Metazoa</taxon>
        <taxon>Ecdysozoa</taxon>
        <taxon>Arthropoda</taxon>
        <taxon>Hexapoda</taxon>
        <taxon>Insecta</taxon>
        <taxon>Pterygota</taxon>
        <taxon>Neoptera</taxon>
        <taxon>Paraneoptera</taxon>
        <taxon>Hemiptera</taxon>
        <taxon>Heteroptera</taxon>
        <taxon>Panheteroptera</taxon>
        <taxon>Cimicomorpha</taxon>
        <taxon>Miridae</taxon>
        <taxon>Mirini</taxon>
        <taxon>Lygus</taxon>
    </lineage>
</organism>
<reference evidence="1" key="1">
    <citation type="journal article" date="2014" name="PLoS ONE">
        <title>Transcriptome-Based Identification of ABC Transporters in the Western Tarnished Plant Bug Lygus hesperus.</title>
        <authorList>
            <person name="Hull J.J."/>
            <person name="Chaney K."/>
            <person name="Geib S.M."/>
            <person name="Fabrick J.A."/>
            <person name="Brent C.S."/>
            <person name="Walsh D."/>
            <person name="Lavine L.C."/>
        </authorList>
    </citation>
    <scope>NUCLEOTIDE SEQUENCE</scope>
</reference>
<sequence length="194" mass="22276">VNSLSTIRLVMLKLVTLSCLTFVHLLGIIWAEDTSIKEFVWDVNAADVGSHFDKWGSERYRSPVLFSTSHHSVERHWRLELQKTTVSFGWDTQDFISFHLCLDSGTSDSADGTLPLGTVEQFQLFLLNNRTEEYSVQYKQLPYIVRHYCTGFDRFIEKIPSFPEELVIISIKISNLECEYEAIQSTHSKTSFGA</sequence>
<feature type="non-terminal residue" evidence="1">
    <location>
        <position position="1"/>
    </location>
</feature>
<dbReference type="EMBL" id="GBHO01028669">
    <property type="protein sequence ID" value="JAG14935.1"/>
    <property type="molecule type" value="Transcribed_RNA"/>
</dbReference>
<dbReference type="CDD" id="cd00121">
    <property type="entry name" value="MATH"/>
    <property type="match status" value="1"/>
</dbReference>
<reference evidence="1" key="2">
    <citation type="submission" date="2014-07" db="EMBL/GenBank/DDBJ databases">
        <authorList>
            <person name="Hull J."/>
        </authorList>
    </citation>
    <scope>NUCLEOTIDE SEQUENCE</scope>
</reference>
<evidence type="ECO:0000313" key="1">
    <source>
        <dbReference type="EMBL" id="JAG14935.1"/>
    </source>
</evidence>
<proteinExistence type="predicted"/>
<name>A0A0A9XCV6_LYGHE</name>
<accession>A0A0A9XCV6</accession>
<dbReference type="AlphaFoldDB" id="A0A0A9XCV6"/>
<dbReference type="SUPFAM" id="SSF49599">
    <property type="entry name" value="TRAF domain-like"/>
    <property type="match status" value="1"/>
</dbReference>
<dbReference type="InterPro" id="IPR002083">
    <property type="entry name" value="MATH/TRAF_dom"/>
</dbReference>
<gene>
    <name evidence="1" type="ORF">CM83_4813</name>
</gene>